<keyword evidence="1" id="KW-0472">Membrane</keyword>
<reference evidence="3" key="1">
    <citation type="journal article" date="2023" name="Commun. Biol.">
        <title>Genome analysis of Parmales, the sister group of diatoms, reveals the evolutionary specialization of diatoms from phago-mixotrophs to photoautotrophs.</title>
        <authorList>
            <person name="Ban H."/>
            <person name="Sato S."/>
            <person name="Yoshikawa S."/>
            <person name="Yamada K."/>
            <person name="Nakamura Y."/>
            <person name="Ichinomiya M."/>
            <person name="Sato N."/>
            <person name="Blanc-Mathieu R."/>
            <person name="Endo H."/>
            <person name="Kuwata A."/>
            <person name="Ogata H."/>
        </authorList>
    </citation>
    <scope>NUCLEOTIDE SEQUENCE [LARGE SCALE GENOMIC DNA]</scope>
    <source>
        <strain evidence="3">NIES 3699</strain>
    </source>
</reference>
<evidence type="ECO:0000313" key="3">
    <source>
        <dbReference type="Proteomes" id="UP001165160"/>
    </source>
</evidence>
<dbReference type="Proteomes" id="UP001165160">
    <property type="component" value="Unassembled WGS sequence"/>
</dbReference>
<organism evidence="2 3">
    <name type="scientific">Triparma verrucosa</name>
    <dbReference type="NCBI Taxonomy" id="1606542"/>
    <lineage>
        <taxon>Eukaryota</taxon>
        <taxon>Sar</taxon>
        <taxon>Stramenopiles</taxon>
        <taxon>Ochrophyta</taxon>
        <taxon>Bolidophyceae</taxon>
        <taxon>Parmales</taxon>
        <taxon>Triparmaceae</taxon>
        <taxon>Triparma</taxon>
    </lineage>
</organism>
<dbReference type="EMBL" id="BRXX01000616">
    <property type="protein sequence ID" value="GMH50022.1"/>
    <property type="molecule type" value="Genomic_DNA"/>
</dbReference>
<comment type="caution">
    <text evidence="2">The sequence shown here is derived from an EMBL/GenBank/DDBJ whole genome shotgun (WGS) entry which is preliminary data.</text>
</comment>
<evidence type="ECO:0000313" key="2">
    <source>
        <dbReference type="EMBL" id="GMH50022.1"/>
    </source>
</evidence>
<protein>
    <submittedName>
        <fullName evidence="2">Uncharacterized protein</fullName>
    </submittedName>
</protein>
<accession>A0A9W6Z8M5</accession>
<proteinExistence type="predicted"/>
<feature type="transmembrane region" description="Helical" evidence="1">
    <location>
        <begin position="38"/>
        <end position="64"/>
    </location>
</feature>
<keyword evidence="1" id="KW-1133">Transmembrane helix</keyword>
<keyword evidence="3" id="KW-1185">Reference proteome</keyword>
<evidence type="ECO:0000256" key="1">
    <source>
        <dbReference type="SAM" id="Phobius"/>
    </source>
</evidence>
<name>A0A9W6Z8M5_9STRA</name>
<sequence length="123" mass="14478">MYTKFINIVSVISKLSFFEMINTECFLDKTQLLPKRAYGYYGAFVATMFTPILISFALLGFTFYKRRKQNSVEARRKLEATSFFLFFLLLYLVFTNSTQMAFSTLYCDTYGDDKTEYLVADRR</sequence>
<gene>
    <name evidence="2" type="ORF">TrVE_jg2358</name>
</gene>
<keyword evidence="1" id="KW-0812">Transmembrane</keyword>
<dbReference type="AlphaFoldDB" id="A0A9W6Z8M5"/>
<feature type="transmembrane region" description="Helical" evidence="1">
    <location>
        <begin position="76"/>
        <end position="94"/>
    </location>
</feature>